<sequence>MSSNYVVSVPKLKGRENYAEWAFAVENFLMLEGTSDCILETKPEEAAADAKTKAKLILTLIRRFTYISRKSRVQRSCGINSNNYSMTRDLLGELVC</sequence>
<comment type="caution">
    <text evidence="1">The sequence shown here is derived from an EMBL/GenBank/DDBJ whole genome shotgun (WGS) entry which is preliminary data.</text>
</comment>
<protein>
    <submittedName>
        <fullName evidence="1">Uncharacterized protein</fullName>
    </submittedName>
</protein>
<gene>
    <name evidence="1" type="ORF">EEDITHA_LOCUS3970</name>
</gene>
<evidence type="ECO:0000313" key="2">
    <source>
        <dbReference type="Proteomes" id="UP001153954"/>
    </source>
</evidence>
<evidence type="ECO:0000313" key="1">
    <source>
        <dbReference type="EMBL" id="CAH2087741.1"/>
    </source>
</evidence>
<dbReference type="Proteomes" id="UP001153954">
    <property type="component" value="Unassembled WGS sequence"/>
</dbReference>
<dbReference type="EMBL" id="CAKOGL010000006">
    <property type="protein sequence ID" value="CAH2087741.1"/>
    <property type="molecule type" value="Genomic_DNA"/>
</dbReference>
<proteinExistence type="predicted"/>
<reference evidence="1" key="1">
    <citation type="submission" date="2022-03" db="EMBL/GenBank/DDBJ databases">
        <authorList>
            <person name="Tunstrom K."/>
        </authorList>
    </citation>
    <scope>NUCLEOTIDE SEQUENCE</scope>
</reference>
<keyword evidence="2" id="KW-1185">Reference proteome</keyword>
<name>A0AAU9TPP9_EUPED</name>
<accession>A0AAU9TPP9</accession>
<organism evidence="1 2">
    <name type="scientific">Euphydryas editha</name>
    <name type="common">Edith's checkerspot</name>
    <dbReference type="NCBI Taxonomy" id="104508"/>
    <lineage>
        <taxon>Eukaryota</taxon>
        <taxon>Metazoa</taxon>
        <taxon>Ecdysozoa</taxon>
        <taxon>Arthropoda</taxon>
        <taxon>Hexapoda</taxon>
        <taxon>Insecta</taxon>
        <taxon>Pterygota</taxon>
        <taxon>Neoptera</taxon>
        <taxon>Endopterygota</taxon>
        <taxon>Lepidoptera</taxon>
        <taxon>Glossata</taxon>
        <taxon>Ditrysia</taxon>
        <taxon>Papilionoidea</taxon>
        <taxon>Nymphalidae</taxon>
        <taxon>Nymphalinae</taxon>
        <taxon>Euphydryas</taxon>
    </lineage>
</organism>
<dbReference type="AlphaFoldDB" id="A0AAU9TPP9"/>